<evidence type="ECO:0000313" key="17">
    <source>
        <dbReference type="Proteomes" id="UP000324896"/>
    </source>
</evidence>
<dbReference type="GO" id="GO:0045892">
    <property type="term" value="P:negative regulation of DNA-templated transcription"/>
    <property type="evidence" value="ECO:0007669"/>
    <property type="project" value="InterPro"/>
</dbReference>
<evidence type="ECO:0000256" key="5">
    <source>
        <dbReference type="ARBA" id="ARBA00023015"/>
    </source>
</evidence>
<keyword evidence="15" id="KW-1185">Reference proteome</keyword>
<evidence type="ECO:0000256" key="4">
    <source>
        <dbReference type="ARBA" id="ARBA00022795"/>
    </source>
</evidence>
<dbReference type="Proteomes" id="UP000198612">
    <property type="component" value="Unassembled WGS sequence"/>
</dbReference>
<dbReference type="EMBL" id="FOHG01000024">
    <property type="protein sequence ID" value="SET08764.1"/>
    <property type="molecule type" value="Genomic_DNA"/>
</dbReference>
<dbReference type="SUPFAM" id="SSF101498">
    <property type="entry name" value="Anti-sigma factor FlgM"/>
    <property type="match status" value="1"/>
</dbReference>
<evidence type="ECO:0000313" key="14">
    <source>
        <dbReference type="Proteomes" id="UP000198945"/>
    </source>
</evidence>
<evidence type="ECO:0000313" key="16">
    <source>
        <dbReference type="Proteomes" id="UP000295472"/>
    </source>
</evidence>
<dbReference type="InterPro" id="IPR031316">
    <property type="entry name" value="FlgM_C"/>
</dbReference>
<evidence type="ECO:0000256" key="3">
    <source>
        <dbReference type="ARBA" id="ARBA00022491"/>
    </source>
</evidence>
<dbReference type="EMBL" id="FNBJ01000024">
    <property type="protein sequence ID" value="SDF78520.1"/>
    <property type="molecule type" value="Genomic_DNA"/>
</dbReference>
<evidence type="ECO:0000313" key="15">
    <source>
        <dbReference type="Proteomes" id="UP000199519"/>
    </source>
</evidence>
<dbReference type="EMBL" id="FNEH01000017">
    <property type="protein sequence ID" value="SDI85271.1"/>
    <property type="molecule type" value="Genomic_DNA"/>
</dbReference>
<dbReference type="Pfam" id="PF04316">
    <property type="entry name" value="FlgM"/>
    <property type="match status" value="1"/>
</dbReference>
<reference evidence="10 14" key="1">
    <citation type="submission" date="2016-10" db="EMBL/GenBank/DDBJ databases">
        <authorList>
            <person name="de Groot N.N."/>
        </authorList>
    </citation>
    <scope>NUCLEOTIDE SEQUENCE [LARGE SCALE GENOMIC DNA]</scope>
    <source>
        <strain evidence="10 14">WG7</strain>
    </source>
</reference>
<reference evidence="13 15" key="2">
    <citation type="submission" date="2016-10" db="EMBL/GenBank/DDBJ databases">
        <authorList>
            <person name="Varghese N."/>
            <person name="Submissions S."/>
        </authorList>
    </citation>
    <scope>NUCLEOTIDE SEQUENCE [LARGE SCALE GENOMIC DNA]</scope>
    <source>
        <strain evidence="8 17">WG10</strain>
        <strain evidence="9 15">WG2</strain>
        <strain evidence="11 13">WG5</strain>
    </source>
</reference>
<evidence type="ECO:0000259" key="7">
    <source>
        <dbReference type="Pfam" id="PF04316"/>
    </source>
</evidence>
<dbReference type="AlphaFoldDB" id="A0A1G6NKQ8"/>
<evidence type="ECO:0000256" key="6">
    <source>
        <dbReference type="ARBA" id="ARBA00023163"/>
    </source>
</evidence>
<reference evidence="12 16" key="3">
    <citation type="submission" date="2019-03" db="EMBL/GenBank/DDBJ databases">
        <title>Subsurface microbial communities from deep shales in Ohio and West Virginia, USA.</title>
        <authorList>
            <person name="Wrighton K."/>
        </authorList>
    </citation>
    <scope>NUCLEOTIDE SEQUENCE [LARGE SCALE GENOMIC DNA]</scope>
    <source>
        <strain evidence="12 16">DSMZ 11287</strain>
    </source>
</reference>
<evidence type="ECO:0000313" key="11">
    <source>
        <dbReference type="EMBL" id="SET08764.1"/>
    </source>
</evidence>
<dbReference type="Proteomes" id="UP000324896">
    <property type="component" value="Unassembled WGS sequence"/>
</dbReference>
<evidence type="ECO:0000313" key="8">
    <source>
        <dbReference type="EMBL" id="SDC67944.1"/>
    </source>
</evidence>
<keyword evidence="4" id="KW-1005">Bacterial flagellum biogenesis</keyword>
<keyword evidence="6" id="KW-0804">Transcription</keyword>
<dbReference type="GeneID" id="57014032"/>
<evidence type="ECO:0000256" key="2">
    <source>
        <dbReference type="ARBA" id="ARBA00017823"/>
    </source>
</evidence>
<proteinExistence type="inferred from homology"/>
<evidence type="ECO:0000313" key="13">
    <source>
        <dbReference type="Proteomes" id="UP000198612"/>
    </source>
</evidence>
<accession>A0A1G6NKQ8</accession>
<dbReference type="EMBL" id="FMYT01000011">
    <property type="protein sequence ID" value="SDC67944.1"/>
    <property type="molecule type" value="Genomic_DNA"/>
</dbReference>
<protein>
    <recommendedName>
        <fullName evidence="2">Negative regulator of flagellin synthesis</fullName>
    </recommendedName>
</protein>
<evidence type="ECO:0000256" key="1">
    <source>
        <dbReference type="ARBA" id="ARBA00005322"/>
    </source>
</evidence>
<name>A0A1G6NKQ8_9FIRM</name>
<dbReference type="Proteomes" id="UP000295472">
    <property type="component" value="Unassembled WGS sequence"/>
</dbReference>
<dbReference type="GO" id="GO:0044781">
    <property type="term" value="P:bacterial-type flagellum organization"/>
    <property type="evidence" value="ECO:0007669"/>
    <property type="project" value="UniProtKB-KW"/>
</dbReference>
<dbReference type="InterPro" id="IPR007412">
    <property type="entry name" value="FlgM"/>
</dbReference>
<evidence type="ECO:0000313" key="10">
    <source>
        <dbReference type="EMBL" id="SDI85271.1"/>
    </source>
</evidence>
<dbReference type="Proteomes" id="UP000199519">
    <property type="component" value="Unassembled WGS sequence"/>
</dbReference>
<keyword evidence="5" id="KW-0805">Transcription regulation</keyword>
<dbReference type="Proteomes" id="UP000198945">
    <property type="component" value="Unassembled WGS sequence"/>
</dbReference>
<evidence type="ECO:0000313" key="12">
    <source>
        <dbReference type="EMBL" id="TDX35438.1"/>
    </source>
</evidence>
<dbReference type="InterPro" id="IPR035890">
    <property type="entry name" value="Anti-sigma-28_factor_FlgM_sf"/>
</dbReference>
<keyword evidence="3" id="KW-0678">Repressor</keyword>
<comment type="similarity">
    <text evidence="1">Belongs to the FlgM family.</text>
</comment>
<gene>
    <name evidence="12" type="ORF">C7954_1622</name>
    <name evidence="8" type="ORF">SAMN04488597_11195</name>
    <name evidence="9" type="ORF">SAMN04488598_12437</name>
    <name evidence="11" type="ORF">SAMN04515652_12437</name>
    <name evidence="10" type="ORF">SAMN04515654_11733</name>
</gene>
<feature type="domain" description="Anti-sigma-28 factor FlgM C-terminal" evidence="7">
    <location>
        <begin position="32"/>
        <end position="86"/>
    </location>
</feature>
<dbReference type="RefSeq" id="WP_089717069.1">
    <property type="nucleotide sequence ID" value="NZ_FMYT01000011.1"/>
</dbReference>
<organism evidence="8 17">
    <name type="scientific">Halanaerobium congolense</name>
    <dbReference type="NCBI Taxonomy" id="54121"/>
    <lineage>
        <taxon>Bacteria</taxon>
        <taxon>Bacillati</taxon>
        <taxon>Bacillota</taxon>
        <taxon>Clostridia</taxon>
        <taxon>Halanaerobiales</taxon>
        <taxon>Halanaerobiaceae</taxon>
        <taxon>Halanaerobium</taxon>
    </lineage>
</organism>
<dbReference type="EMBL" id="SOEF01000062">
    <property type="protein sequence ID" value="TDX35438.1"/>
    <property type="molecule type" value="Genomic_DNA"/>
</dbReference>
<dbReference type="NCBIfam" id="TIGR03824">
    <property type="entry name" value="FlgM_jcvi"/>
    <property type="match status" value="1"/>
</dbReference>
<sequence>MKINNIKPGKIEQYYNQLKQNQKKTVEGSKNDQIKISSQAKGILTAKAELKNRPQIRIEKVEELKAKLEKDNYQIDSKKIAAKMLKNIK</sequence>
<evidence type="ECO:0000313" key="9">
    <source>
        <dbReference type="EMBL" id="SDF78520.1"/>
    </source>
</evidence>